<dbReference type="CDD" id="cd15492">
    <property type="entry name" value="PHD_BRPF_JADE_like"/>
    <property type="match status" value="1"/>
</dbReference>
<dbReference type="PANTHER" id="PTHR13793:SF107">
    <property type="entry name" value="BROMODOMAIN-CONTAINING PROTEIN HOMOLOG"/>
    <property type="match status" value="1"/>
</dbReference>
<organism evidence="16 17">
    <name type="scientific">Cronartium quercuum f. sp. fusiforme G11</name>
    <dbReference type="NCBI Taxonomy" id="708437"/>
    <lineage>
        <taxon>Eukaryota</taxon>
        <taxon>Fungi</taxon>
        <taxon>Dikarya</taxon>
        <taxon>Basidiomycota</taxon>
        <taxon>Pucciniomycotina</taxon>
        <taxon>Pucciniomycetes</taxon>
        <taxon>Pucciniales</taxon>
        <taxon>Coleosporiaceae</taxon>
        <taxon>Cronartium</taxon>
    </lineage>
</organism>
<dbReference type="Pfam" id="PF00855">
    <property type="entry name" value="PWWP"/>
    <property type="match status" value="1"/>
</dbReference>
<dbReference type="PROSITE" id="PS51805">
    <property type="entry name" value="EPHD"/>
    <property type="match status" value="1"/>
</dbReference>
<dbReference type="GO" id="GO:0006325">
    <property type="term" value="P:chromatin organization"/>
    <property type="evidence" value="ECO:0007669"/>
    <property type="project" value="UniProtKB-ARBA"/>
</dbReference>
<dbReference type="InterPro" id="IPR019786">
    <property type="entry name" value="Zinc_finger_PHD-type_CS"/>
</dbReference>
<comment type="caution">
    <text evidence="16">The sequence shown here is derived from an EMBL/GenBank/DDBJ whole genome shotgun (WGS) entry which is preliminary data.</text>
</comment>
<evidence type="ECO:0000313" key="16">
    <source>
        <dbReference type="EMBL" id="KAG0148574.1"/>
    </source>
</evidence>
<evidence type="ECO:0000256" key="9">
    <source>
        <dbReference type="PROSITE-ProRule" id="PRU00146"/>
    </source>
</evidence>
<dbReference type="SUPFAM" id="SSF63748">
    <property type="entry name" value="Tudor/PWWP/MBT"/>
    <property type="match status" value="1"/>
</dbReference>
<keyword evidence="17" id="KW-1185">Reference proteome</keyword>
<feature type="region of interest" description="Disordered" evidence="11">
    <location>
        <begin position="1711"/>
        <end position="1761"/>
    </location>
</feature>
<dbReference type="PANTHER" id="PTHR13793">
    <property type="entry name" value="PHD FINGER PROTEINS"/>
    <property type="match status" value="1"/>
</dbReference>
<dbReference type="GO" id="GO:0008270">
    <property type="term" value="F:zinc ion binding"/>
    <property type="evidence" value="ECO:0007669"/>
    <property type="project" value="UniProtKB-KW"/>
</dbReference>
<feature type="region of interest" description="Disordered" evidence="11">
    <location>
        <begin position="750"/>
        <end position="898"/>
    </location>
</feature>
<dbReference type="Proteomes" id="UP000886653">
    <property type="component" value="Unassembled WGS sequence"/>
</dbReference>
<dbReference type="InterPro" id="IPR050701">
    <property type="entry name" value="Histone_Mod_Regulator"/>
</dbReference>
<feature type="domain" description="PWWP" evidence="14">
    <location>
        <begin position="1815"/>
        <end position="1884"/>
    </location>
</feature>
<dbReference type="FunFam" id="3.30.40.10:FF:000008">
    <property type="entry name" value="Bromodomain containing 1, isoform CRA_a"/>
    <property type="match status" value="1"/>
</dbReference>
<dbReference type="SUPFAM" id="SSF57903">
    <property type="entry name" value="FYVE/PHD zinc finger"/>
    <property type="match status" value="1"/>
</dbReference>
<dbReference type="Gene3D" id="2.30.30.140">
    <property type="match status" value="1"/>
</dbReference>
<feature type="compositionally biased region" description="Acidic residues" evidence="11">
    <location>
        <begin position="1986"/>
        <end position="1999"/>
    </location>
</feature>
<comment type="subcellular location">
    <subcellularLocation>
        <location evidence="1">Nucleus</location>
    </subcellularLocation>
</comment>
<feature type="compositionally biased region" description="Polar residues" evidence="11">
    <location>
        <begin position="1672"/>
        <end position="1684"/>
    </location>
</feature>
<feature type="region of interest" description="Disordered" evidence="11">
    <location>
        <begin position="1546"/>
        <end position="1629"/>
    </location>
</feature>
<protein>
    <recommendedName>
        <fullName evidence="18">Bromodomain and PHD finger-containing protein</fullName>
    </recommendedName>
</protein>
<evidence type="ECO:0000256" key="4">
    <source>
        <dbReference type="ARBA" id="ARBA00022771"/>
    </source>
</evidence>
<feature type="domain" description="PHD-type" evidence="13">
    <location>
        <begin position="187"/>
        <end position="237"/>
    </location>
</feature>
<sequence>MYALNPAVRLSFDLGPIPHTPPFSLTQLNSTQPSHTLFSFVIVFFKMGGHSILPIDVPKLNVPKVSFKIINPPDQSSSNQPATSLADPTKKNLQSYGYNSSTLWVPPSSYIRWVQPAEDELDKRCEYDMDEQDHEWLNALNLDRKSLGIDPTSFEFFEIIMDRLEKEWFQLNRKLIKPDANLATTEDSRCAICEDGDTENSNAIVFCDGCNLAVHQDCYGVPYIPEGQWLCRKCTVSPDRPVTCVLCPNSYGAFKQTAENQWAHLLCAIHIPETGVGNAMYMEPIDGVRNIPKQRWKLKCYICKQSSGACIQCSSRNCFQAYHVTCAQDSGLYLKMKPSAPVPVSGNSNGVVESPQDSSQTTGGPAVAEGSTQTRSFCEKHSPKGHIEALQAAAQARTATLKAEAETKSDDKTLGNDKSDPALNPSKDHLLTVTPKKITSLDDLRTLKLMATGSHSSKSARAYRKTYSSGPPLVPEYIFQRVMDYSSRLRCQHKRVVVTLICKYWSLKREVRRGAPLLKRLHPWTAANPTSPQDEEDRRRKYDLLLRIRQDLQQVKNLVSLVCKREKVKLMQSELQKEVLDRTIAPQYASMYRALSAAVDADKQKYFLNPVAVADAPDYYDIIRKPMDWSAIKRRLEQYEYTSIPDFIADLQLPILNAKIYNRPTTTYHKAAIRVERALQPIIDDLLASPHVSPITSTGVGGFPDPQQSQHFLHLPLLLPPESIDALFGPLQGAHSPLSHKRTYEELVENRTAKRERREQAALKKQSSVVPTPIIPRQPPKRPPKLDLSHPVAGPSRDNAKSEAAPESSSKTKSAVKPASTTMTIKGSKVKPTPQSRKTSKASTLAEGSCQPSISGETSRPTTPSSAQRSTARKRRRTSTETAGSETRVKKPYTRVKPPEQLMEEAVIEQHNPNATKGQLRSLKLRALYAWRIADREKGMTEQEKAKRRRLREYIRLKREAQRLEQGKPPLLIGQNDEDIETKMPPGYRASISHIPRFDAPTGERQVPQETNEKNEANGTSPATVDQLSWDAQAAAIAEMDAADQEISERLFREAEIAQLAEQQACAVASSRADFDQFQTHEGMLQAPYQSVSDSNLPDPSWACLTPLDPLNPAHQFHSMAQSSIFDLTSFEMGHSGPSNLSFQFDAARFGPADMQQLDAWAEAEQRRIEEEHRMRYLAEQRAEQERQEADAHLAIQAAEEERLRIVAMEDRARIEAEAEIARIAADEQHARMLAKEAERARIEAEEKDLEEARKTAAEVEEKQRLAAQTEADRLAAEAEEARKLAEAEEARLAAEAKAIQLAAEEEESTRLAAQTAEEFLLSTRSEEAQPVSENGEKASSEDEQEKGSFAAAMKEGSLANVVEEVPTSLGSTHLPTLENEIRTVLLATEPDDVDKTNAKLDIAALPSLDPQPVVRKTRIRVKQLAPMAEATDQNLTSVPPLASSNSRSIRLKPNQSSSQKLRLRLDRTSREPESNESNELAESNIDEEGRVIATKPGRSEKDNQKAKTLKCPPGLIGQPEFVTDLPDERDSFRLFNTGFILPEGTRRHAATPSTSHYESSVNDVSSSLRSTADPPVSPGPRNSKRCKDRTSDLGVRPTSPHTNPQRLTLVQRPRRPSMGPQNSHSHKIPPIDERRIIEAATISKLDVAMGEARLERTKPLISTLVTEDGSSDLSEVSSPNAVDSSADAKVSGDQLPPEPVQSAVMEIDSSGQIQEDPKMDFSSGRPRFARATSQPIHKPSRVSTSASVPSSTKKAKRFKGEEKDLPIDSRGFYIYPKAVHNSSTKHGGIHPLASQAFVRLSQKTRIPEEGPIEDATLVWAKVPGHNWFPAEVGLPTDPQVPQRVLDRMSKHSKTDNQLLVMFFDSTRSWQWVPRKHTRYLGECHELDALLCSDAFVVNKAKRDEIQEGYDLAKSNIAESGDEELISEVVGQMEGESQEDINPVRKTKEKRSFSIPHVTRSSRLRSIEERNKAKLTEEANFAIEYGTDEGEDQQPEIEQEGSVRNEDDSSEVETQFELKSSHSADDVEYYPGLVSVEANSLARSRTRRHPATGSERLALDSLPSNPTEILDNDSGTHTRKSNRSRHNKEL</sequence>
<evidence type="ECO:0008006" key="18">
    <source>
        <dbReference type="Google" id="ProtNLM"/>
    </source>
</evidence>
<feature type="compositionally biased region" description="Polar residues" evidence="11">
    <location>
        <begin position="833"/>
        <end position="843"/>
    </location>
</feature>
<feature type="region of interest" description="Disordered" evidence="11">
    <location>
        <begin position="1933"/>
        <end position="1953"/>
    </location>
</feature>
<dbReference type="PROSITE" id="PS50812">
    <property type="entry name" value="PWWP"/>
    <property type="match status" value="1"/>
</dbReference>
<dbReference type="Pfam" id="PF13832">
    <property type="entry name" value="zf-HC5HC2H_2"/>
    <property type="match status" value="1"/>
</dbReference>
<dbReference type="Pfam" id="PF10513">
    <property type="entry name" value="EPL1"/>
    <property type="match status" value="1"/>
</dbReference>
<feature type="region of interest" description="Disordered" evidence="11">
    <location>
        <begin position="1668"/>
        <end position="1699"/>
    </location>
</feature>
<accession>A0A9P6NMB5</accession>
<keyword evidence="3" id="KW-0677">Repeat</keyword>
<dbReference type="InterPro" id="IPR034732">
    <property type="entry name" value="EPHD"/>
</dbReference>
<keyword evidence="4 9" id="KW-0863">Zinc-finger</keyword>
<dbReference type="GO" id="GO:0005634">
    <property type="term" value="C:nucleus"/>
    <property type="evidence" value="ECO:0007669"/>
    <property type="project" value="UniProtKB-SubCell"/>
</dbReference>
<evidence type="ECO:0000256" key="8">
    <source>
        <dbReference type="PROSITE-ProRule" id="PRU00035"/>
    </source>
</evidence>
<dbReference type="GO" id="GO:0006357">
    <property type="term" value="P:regulation of transcription by RNA polymerase II"/>
    <property type="evidence" value="ECO:0007669"/>
    <property type="project" value="TreeGrafter"/>
</dbReference>
<feature type="region of interest" description="Disordered" evidence="11">
    <location>
        <begin position="1431"/>
        <end position="1513"/>
    </location>
</feature>
<evidence type="ECO:0000256" key="11">
    <source>
        <dbReference type="SAM" id="MobiDB-lite"/>
    </source>
</evidence>
<feature type="region of interest" description="Disordered" evidence="11">
    <location>
        <begin position="398"/>
        <end position="428"/>
    </location>
</feature>
<evidence type="ECO:0000259" key="12">
    <source>
        <dbReference type="PROSITE" id="PS50014"/>
    </source>
</evidence>
<name>A0A9P6NMB5_9BASI</name>
<dbReference type="Gene3D" id="1.20.920.10">
    <property type="entry name" value="Bromodomain-like"/>
    <property type="match status" value="1"/>
</dbReference>
<feature type="compositionally biased region" description="Low complexity" evidence="11">
    <location>
        <begin position="802"/>
        <end position="815"/>
    </location>
</feature>
<evidence type="ECO:0000256" key="7">
    <source>
        <dbReference type="ARBA" id="ARBA00023242"/>
    </source>
</evidence>
<dbReference type="InterPro" id="IPR011011">
    <property type="entry name" value="Znf_FYVE_PHD"/>
</dbReference>
<dbReference type="Pfam" id="PF13831">
    <property type="entry name" value="PHD_2"/>
    <property type="match status" value="1"/>
</dbReference>
<evidence type="ECO:0000256" key="6">
    <source>
        <dbReference type="ARBA" id="ARBA00023117"/>
    </source>
</evidence>
<feature type="region of interest" description="Disordered" evidence="11">
    <location>
        <begin position="71"/>
        <end position="90"/>
    </location>
</feature>
<feature type="compositionally biased region" description="Low complexity" evidence="11">
    <location>
        <begin position="1742"/>
        <end position="1753"/>
    </location>
</feature>
<feature type="compositionally biased region" description="Basic and acidic residues" evidence="11">
    <location>
        <begin position="750"/>
        <end position="762"/>
    </location>
</feature>
<feature type="compositionally biased region" description="Polar residues" evidence="11">
    <location>
        <begin position="1600"/>
        <end position="1609"/>
    </location>
</feature>
<dbReference type="PROSITE" id="PS50016">
    <property type="entry name" value="ZF_PHD_2"/>
    <property type="match status" value="1"/>
</dbReference>
<keyword evidence="10" id="KW-0175">Coiled coil</keyword>
<dbReference type="SMART" id="SM00297">
    <property type="entry name" value="BROMO"/>
    <property type="match status" value="1"/>
</dbReference>
<dbReference type="SMART" id="SM00293">
    <property type="entry name" value="PWWP"/>
    <property type="match status" value="1"/>
</dbReference>
<keyword evidence="2" id="KW-0479">Metal-binding</keyword>
<evidence type="ECO:0000259" key="14">
    <source>
        <dbReference type="PROSITE" id="PS50812"/>
    </source>
</evidence>
<feature type="compositionally biased region" description="Basic and acidic residues" evidence="11">
    <location>
        <begin position="403"/>
        <end position="428"/>
    </location>
</feature>
<feature type="domain" description="Bromo" evidence="12">
    <location>
        <begin position="607"/>
        <end position="669"/>
    </location>
</feature>
<dbReference type="Gene3D" id="3.30.40.10">
    <property type="entry name" value="Zinc/RING finger domain, C3HC4 (zinc finger)"/>
    <property type="match status" value="2"/>
</dbReference>
<dbReference type="PROSITE" id="PS50014">
    <property type="entry name" value="BROMODOMAIN_2"/>
    <property type="match status" value="1"/>
</dbReference>
<dbReference type="InterPro" id="IPR000313">
    <property type="entry name" value="PWWP_dom"/>
</dbReference>
<feature type="compositionally biased region" description="Polar residues" evidence="11">
    <location>
        <begin position="850"/>
        <end position="864"/>
    </location>
</feature>
<dbReference type="InterPro" id="IPR019542">
    <property type="entry name" value="Enhancer_polycomb-like_N"/>
</dbReference>
<feature type="region of interest" description="Disordered" evidence="11">
    <location>
        <begin position="998"/>
        <end position="1025"/>
    </location>
</feature>
<feature type="compositionally biased region" description="Low complexity" evidence="11">
    <location>
        <begin position="1556"/>
        <end position="1571"/>
    </location>
</feature>
<evidence type="ECO:0000259" key="13">
    <source>
        <dbReference type="PROSITE" id="PS50016"/>
    </source>
</evidence>
<evidence type="ECO:0000256" key="10">
    <source>
        <dbReference type="SAM" id="Coils"/>
    </source>
</evidence>
<dbReference type="EMBL" id="MU167235">
    <property type="protein sequence ID" value="KAG0148574.1"/>
    <property type="molecule type" value="Genomic_DNA"/>
</dbReference>
<feature type="compositionally biased region" description="Basic residues" evidence="11">
    <location>
        <begin position="2077"/>
        <end position="2090"/>
    </location>
</feature>
<keyword evidence="5" id="KW-0862">Zinc</keyword>
<keyword evidence="7" id="KW-0539">Nucleus</keyword>
<dbReference type="FunFam" id="3.30.40.10:FF:000007">
    <property type="entry name" value="Bromodomain containing 1, isoform CRA_b"/>
    <property type="match status" value="1"/>
</dbReference>
<feature type="compositionally biased region" description="Polar residues" evidence="11">
    <location>
        <begin position="73"/>
        <end position="83"/>
    </location>
</feature>
<dbReference type="InterPro" id="IPR001487">
    <property type="entry name" value="Bromodomain"/>
</dbReference>
<reference evidence="16" key="1">
    <citation type="submission" date="2013-11" db="EMBL/GenBank/DDBJ databases">
        <title>Genome sequence of the fusiform rust pathogen reveals effectors for host alternation and coevolution with pine.</title>
        <authorList>
            <consortium name="DOE Joint Genome Institute"/>
            <person name="Smith K."/>
            <person name="Pendleton A."/>
            <person name="Kubisiak T."/>
            <person name="Anderson C."/>
            <person name="Salamov A."/>
            <person name="Aerts A."/>
            <person name="Riley R."/>
            <person name="Clum A."/>
            <person name="Lindquist E."/>
            <person name="Ence D."/>
            <person name="Campbell M."/>
            <person name="Kronenberg Z."/>
            <person name="Feau N."/>
            <person name="Dhillon B."/>
            <person name="Hamelin R."/>
            <person name="Burleigh J."/>
            <person name="Smith J."/>
            <person name="Yandell M."/>
            <person name="Nelson C."/>
            <person name="Grigoriev I."/>
            <person name="Davis J."/>
        </authorList>
    </citation>
    <scope>NUCLEOTIDE SEQUENCE</scope>
    <source>
        <strain evidence="16">G11</strain>
    </source>
</reference>
<dbReference type="InterPro" id="IPR001965">
    <property type="entry name" value="Znf_PHD"/>
</dbReference>
<feature type="coiled-coil region" evidence="10">
    <location>
        <begin position="1228"/>
        <end position="1308"/>
    </location>
</feature>
<dbReference type="InterPro" id="IPR036427">
    <property type="entry name" value="Bromodomain-like_sf"/>
</dbReference>
<evidence type="ECO:0000256" key="3">
    <source>
        <dbReference type="ARBA" id="ARBA00022737"/>
    </source>
</evidence>
<dbReference type="PRINTS" id="PR00503">
    <property type="entry name" value="BROMODOMAIN"/>
</dbReference>
<evidence type="ECO:0000259" key="15">
    <source>
        <dbReference type="PROSITE" id="PS51805"/>
    </source>
</evidence>
<evidence type="ECO:0000313" key="17">
    <source>
        <dbReference type="Proteomes" id="UP000886653"/>
    </source>
</evidence>
<evidence type="ECO:0000256" key="1">
    <source>
        <dbReference type="ARBA" id="ARBA00004123"/>
    </source>
</evidence>
<dbReference type="InterPro" id="IPR019787">
    <property type="entry name" value="Znf_PHD-finger"/>
</dbReference>
<dbReference type="InterPro" id="IPR013083">
    <property type="entry name" value="Znf_RING/FYVE/PHD"/>
</dbReference>
<evidence type="ECO:0000256" key="5">
    <source>
        <dbReference type="ARBA" id="ARBA00022833"/>
    </source>
</evidence>
<dbReference type="OrthoDB" id="2499616at2759"/>
<feature type="region of interest" description="Disordered" evidence="11">
    <location>
        <begin position="1322"/>
        <end position="1349"/>
    </location>
</feature>
<feature type="compositionally biased region" description="Basic and acidic residues" evidence="11">
    <location>
        <begin position="1464"/>
        <end position="1474"/>
    </location>
</feature>
<feature type="compositionally biased region" description="Polar residues" evidence="11">
    <location>
        <begin position="345"/>
        <end position="363"/>
    </location>
</feature>
<dbReference type="PROSITE" id="PS01359">
    <property type="entry name" value="ZF_PHD_1"/>
    <property type="match status" value="1"/>
</dbReference>
<evidence type="ECO:0000256" key="2">
    <source>
        <dbReference type="ARBA" id="ARBA00022723"/>
    </source>
</evidence>
<proteinExistence type="predicted"/>
<keyword evidence="6 8" id="KW-0103">Bromodomain</keyword>
<dbReference type="Pfam" id="PF00439">
    <property type="entry name" value="Bromodomain"/>
    <property type="match status" value="1"/>
</dbReference>
<dbReference type="SUPFAM" id="SSF47370">
    <property type="entry name" value="Bromodomain"/>
    <property type="match status" value="1"/>
</dbReference>
<dbReference type="CDD" id="cd05839">
    <property type="entry name" value="PWWP_BRPF"/>
    <property type="match status" value="1"/>
</dbReference>
<feature type="region of interest" description="Disordered" evidence="11">
    <location>
        <begin position="1978"/>
        <end position="2090"/>
    </location>
</feature>
<feature type="compositionally biased region" description="Polar residues" evidence="11">
    <location>
        <begin position="1432"/>
        <end position="1461"/>
    </location>
</feature>
<dbReference type="SMART" id="SM00249">
    <property type="entry name" value="PHD"/>
    <property type="match status" value="2"/>
</dbReference>
<feature type="domain" description="PHD-type" evidence="15">
    <location>
        <begin position="241"/>
        <end position="358"/>
    </location>
</feature>
<gene>
    <name evidence="16" type="ORF">CROQUDRAFT_90071</name>
</gene>
<feature type="region of interest" description="Disordered" evidence="11">
    <location>
        <begin position="343"/>
        <end position="381"/>
    </location>
</feature>